<dbReference type="GO" id="GO:0031966">
    <property type="term" value="C:mitochondrial membrane"/>
    <property type="evidence" value="ECO:0007669"/>
    <property type="project" value="UniProtKB-SubCell"/>
</dbReference>
<comment type="similarity">
    <text evidence="7">Belongs to the clusterin family.</text>
</comment>
<dbReference type="InterPro" id="IPR016015">
    <property type="entry name" value="Clusterin_C"/>
</dbReference>
<evidence type="ECO:0000256" key="1">
    <source>
        <dbReference type="ARBA" id="ARBA00004123"/>
    </source>
</evidence>
<evidence type="ECO:0000256" key="4">
    <source>
        <dbReference type="ARBA" id="ARBA00004346"/>
    </source>
</evidence>
<evidence type="ECO:0000256" key="6">
    <source>
        <dbReference type="ARBA" id="ARBA00004613"/>
    </source>
</evidence>
<keyword evidence="18" id="KW-0143">Chaperone</keyword>
<evidence type="ECO:0000256" key="2">
    <source>
        <dbReference type="ARBA" id="ARBA00004240"/>
    </source>
</evidence>
<evidence type="ECO:0000256" key="17">
    <source>
        <dbReference type="ARBA" id="ARBA00023180"/>
    </source>
</evidence>
<evidence type="ECO:0000256" key="15">
    <source>
        <dbReference type="ARBA" id="ARBA00023136"/>
    </source>
</evidence>
<dbReference type="AlphaFoldDB" id="A0A8B9S5T5"/>
<evidence type="ECO:0000256" key="14">
    <source>
        <dbReference type="ARBA" id="ARBA00023128"/>
    </source>
</evidence>
<evidence type="ECO:0000256" key="9">
    <source>
        <dbReference type="ARBA" id="ARBA00022490"/>
    </source>
</evidence>
<organism evidence="24 25">
    <name type="scientific">Apteryx owenii</name>
    <name type="common">Little spotted kiwi</name>
    <dbReference type="NCBI Taxonomy" id="8824"/>
    <lineage>
        <taxon>Eukaryota</taxon>
        <taxon>Metazoa</taxon>
        <taxon>Chordata</taxon>
        <taxon>Craniata</taxon>
        <taxon>Vertebrata</taxon>
        <taxon>Euteleostomi</taxon>
        <taxon>Archelosauria</taxon>
        <taxon>Archosauria</taxon>
        <taxon>Dinosauria</taxon>
        <taxon>Saurischia</taxon>
        <taxon>Theropoda</taxon>
        <taxon>Coelurosauria</taxon>
        <taxon>Aves</taxon>
        <taxon>Palaeognathae</taxon>
        <taxon>Apterygiformes</taxon>
        <taxon>Apterygidae</taxon>
        <taxon>Apteryx</taxon>
    </lineage>
</organism>
<feature type="region of interest" description="Disordered" evidence="21">
    <location>
        <begin position="521"/>
        <end position="553"/>
    </location>
</feature>
<dbReference type="SMART" id="SM00035">
    <property type="entry name" value="CLa"/>
    <property type="match status" value="1"/>
</dbReference>
<keyword evidence="17" id="KW-0325">Glycoprotein</keyword>
<feature type="compositionally biased region" description="Polar residues" evidence="21">
    <location>
        <begin position="1"/>
        <end position="15"/>
    </location>
</feature>
<evidence type="ECO:0000256" key="7">
    <source>
        <dbReference type="ARBA" id="ARBA00010069"/>
    </source>
</evidence>
<evidence type="ECO:0000256" key="8">
    <source>
        <dbReference type="ARBA" id="ARBA00020334"/>
    </source>
</evidence>
<dbReference type="Pfam" id="PF01093">
    <property type="entry name" value="Clusterin"/>
    <property type="match status" value="1"/>
</dbReference>
<reference evidence="24" key="1">
    <citation type="submission" date="2025-08" db="UniProtKB">
        <authorList>
            <consortium name="Ensembl"/>
        </authorList>
    </citation>
    <scope>IDENTIFICATION</scope>
</reference>
<proteinExistence type="inferred from homology"/>
<feature type="domain" description="Clusterin N-terminal" evidence="22">
    <location>
        <begin position="126"/>
        <end position="329"/>
    </location>
</feature>
<keyword evidence="13" id="KW-0832">Ubl conjugation</keyword>
<evidence type="ECO:0000256" key="10">
    <source>
        <dbReference type="ARBA" id="ARBA00022525"/>
    </source>
</evidence>
<feature type="region of interest" description="Disordered" evidence="21">
    <location>
        <begin position="1"/>
        <end position="141"/>
    </location>
</feature>
<keyword evidence="20" id="KW-0968">Cytoplasmic vesicle</keyword>
<dbReference type="GO" id="GO:0005615">
    <property type="term" value="C:extracellular space"/>
    <property type="evidence" value="ECO:0007669"/>
    <property type="project" value="TreeGrafter"/>
</dbReference>
<keyword evidence="10" id="KW-0964">Secreted</keyword>
<feature type="compositionally biased region" description="Gly residues" evidence="21">
    <location>
        <begin position="103"/>
        <end position="122"/>
    </location>
</feature>
<reference evidence="24" key="2">
    <citation type="submission" date="2025-09" db="UniProtKB">
        <authorList>
            <consortium name="Ensembl"/>
        </authorList>
    </citation>
    <scope>IDENTIFICATION</scope>
</reference>
<evidence type="ECO:0000259" key="22">
    <source>
        <dbReference type="SMART" id="SM00030"/>
    </source>
</evidence>
<evidence type="ECO:0000256" key="11">
    <source>
        <dbReference type="ARBA" id="ARBA00022729"/>
    </source>
</evidence>
<keyword evidence="14" id="KW-0496">Mitochondrion</keyword>
<keyword evidence="16" id="KW-1015">Disulfide bond</keyword>
<accession>A0A8B9S5T5</accession>
<dbReference type="GO" id="GO:0051787">
    <property type="term" value="F:misfolded protein binding"/>
    <property type="evidence" value="ECO:0007669"/>
    <property type="project" value="TreeGrafter"/>
</dbReference>
<dbReference type="InterPro" id="IPR033986">
    <property type="entry name" value="Clusterin_CS"/>
</dbReference>
<evidence type="ECO:0000256" key="20">
    <source>
        <dbReference type="ARBA" id="ARBA00023329"/>
    </source>
</evidence>
<keyword evidence="25" id="KW-1185">Reference proteome</keyword>
<feature type="domain" description="Clusterin C-terminal" evidence="23">
    <location>
        <begin position="317"/>
        <end position="514"/>
    </location>
</feature>
<evidence type="ECO:0000313" key="25">
    <source>
        <dbReference type="Proteomes" id="UP000694424"/>
    </source>
</evidence>
<keyword evidence="19" id="KW-0539">Nucleus</keyword>
<evidence type="ECO:0000256" key="18">
    <source>
        <dbReference type="ARBA" id="ARBA00023186"/>
    </source>
</evidence>
<protein>
    <recommendedName>
        <fullName evidence="8">Clusterin</fullName>
    </recommendedName>
</protein>
<dbReference type="InterPro" id="IPR000753">
    <property type="entry name" value="Clusterin-like"/>
</dbReference>
<dbReference type="GO" id="GO:0042981">
    <property type="term" value="P:regulation of apoptotic process"/>
    <property type="evidence" value="ECO:0007669"/>
    <property type="project" value="TreeGrafter"/>
</dbReference>
<evidence type="ECO:0000256" key="5">
    <source>
        <dbReference type="ARBA" id="ARBA00004514"/>
    </source>
</evidence>
<dbReference type="PANTHER" id="PTHR10970">
    <property type="entry name" value="CLUSTERIN"/>
    <property type="match status" value="1"/>
</dbReference>
<keyword evidence="15" id="KW-0472">Membrane</keyword>
<dbReference type="GO" id="GO:0042583">
    <property type="term" value="C:chromaffin granule"/>
    <property type="evidence" value="ECO:0007669"/>
    <property type="project" value="UniProtKB-SubCell"/>
</dbReference>
<dbReference type="GO" id="GO:0005829">
    <property type="term" value="C:cytosol"/>
    <property type="evidence" value="ECO:0007669"/>
    <property type="project" value="UniProtKB-SubCell"/>
</dbReference>
<dbReference type="PANTHER" id="PTHR10970:SF1">
    <property type="entry name" value="CLUSTERIN"/>
    <property type="match status" value="1"/>
</dbReference>
<dbReference type="PROSITE" id="PS00492">
    <property type="entry name" value="CLUSTERIN_1"/>
    <property type="match status" value="1"/>
</dbReference>
<dbReference type="GO" id="GO:0005783">
    <property type="term" value="C:endoplasmic reticulum"/>
    <property type="evidence" value="ECO:0007669"/>
    <property type="project" value="UniProtKB-SubCell"/>
</dbReference>
<evidence type="ECO:0000256" key="12">
    <source>
        <dbReference type="ARBA" id="ARBA00022824"/>
    </source>
</evidence>
<evidence type="ECO:0000256" key="3">
    <source>
        <dbReference type="ARBA" id="ARBA00004248"/>
    </source>
</evidence>
<feature type="compositionally biased region" description="Gly residues" evidence="21">
    <location>
        <begin position="25"/>
        <end position="37"/>
    </location>
</feature>
<dbReference type="Proteomes" id="UP000694424">
    <property type="component" value="Unplaced"/>
</dbReference>
<evidence type="ECO:0000256" key="19">
    <source>
        <dbReference type="ARBA" id="ARBA00023242"/>
    </source>
</evidence>
<name>A0A8B9S5T5_APTOW</name>
<dbReference type="Ensembl" id="ENSAOWT00000007327.1">
    <property type="protein sequence ID" value="ENSAOWP00000006484.1"/>
    <property type="gene ID" value="ENSAOWG00000004411.1"/>
</dbReference>
<evidence type="ECO:0000256" key="16">
    <source>
        <dbReference type="ARBA" id="ARBA00023157"/>
    </source>
</evidence>
<keyword evidence="11" id="KW-0732">Signal</keyword>
<comment type="subcellular location">
    <subcellularLocation>
        <location evidence="5">Cytoplasm</location>
        <location evidence="5">Cytosol</location>
    </subcellularLocation>
    <subcellularLocation>
        <location evidence="3">Cytoplasmic vesicle</location>
        <location evidence="3">Secretory vesicle</location>
        <location evidence="3">Chromaffin granule</location>
    </subcellularLocation>
    <subcellularLocation>
        <location evidence="2">Endoplasmic reticulum</location>
    </subcellularLocation>
    <subcellularLocation>
        <location evidence="4">Mitochondrion membrane</location>
        <topology evidence="4">Peripheral membrane protein</topology>
        <orientation evidence="4">Cytoplasmic side</orientation>
    </subcellularLocation>
    <subcellularLocation>
        <location evidence="1">Nucleus</location>
    </subcellularLocation>
    <subcellularLocation>
        <location evidence="6">Secreted</location>
    </subcellularLocation>
</comment>
<feature type="compositionally biased region" description="Low complexity" evidence="21">
    <location>
        <begin position="45"/>
        <end position="60"/>
    </location>
</feature>
<evidence type="ECO:0000313" key="24">
    <source>
        <dbReference type="Ensembl" id="ENSAOWP00000006484.1"/>
    </source>
</evidence>
<evidence type="ECO:0000256" key="13">
    <source>
        <dbReference type="ARBA" id="ARBA00022843"/>
    </source>
</evidence>
<evidence type="ECO:0000256" key="21">
    <source>
        <dbReference type="SAM" id="MobiDB-lite"/>
    </source>
</evidence>
<keyword evidence="9" id="KW-0963">Cytoplasm</keyword>
<feature type="compositionally biased region" description="Low complexity" evidence="21">
    <location>
        <begin position="70"/>
        <end position="91"/>
    </location>
</feature>
<dbReference type="InterPro" id="IPR016014">
    <property type="entry name" value="Clusterin_N"/>
</dbReference>
<dbReference type="GO" id="GO:0032436">
    <property type="term" value="P:positive regulation of proteasomal ubiquitin-dependent protein catabolic process"/>
    <property type="evidence" value="ECO:0007669"/>
    <property type="project" value="TreeGrafter"/>
</dbReference>
<keyword evidence="12" id="KW-0256">Endoplasmic reticulum</keyword>
<sequence length="553" mass="60481">MVSQGTGDPRTQGTPRAQGFPGCRGSWGAGGSQGTGVPGVQRLPGCRGLLGCRGSRGAGAPRAQGVPGVQGAHRAQGAPGAQGAPKAQGIPGHRGSRDTEGSQGSGGSWGAGGSQGSGGSRGTRGSQDTGDSQELSAAGSKYIDAEVENAIDGVKHMKTLMDRSSKEHRAALHALEETKRRKDAVRLARAREQRLAERQEACNDTVLALWEECKPCLKRTCMRFYSRVCHSGSGLVGRQLEELLNRSSPFSVWVDGERVAALLERERRQERRLEDLEERFGLLEDGVDDLFQDSARVYGRPQPFFGAPGARPRGRRDLHPFFPQPHLGFHHLFQPFLELTQRMAEEMRRAAEQEAWQPSLDESRNFSDDRMVCREIRRNSAGCLKMRDECEKCREILSVDCSQTDPEQSLLREQLEDALRLAERFSRRYDDLLRDFQADMLNTTGLLEQLNRQFGWVSRLANLTQHDDGFLQVTTVGAPAGGGVPVWARGSQPVEKRPRAGDTEAVQRAVSEFRPAEVVPLRNHMESCPEAAPSGSTRDPLPAAGDGSLRASS</sequence>
<evidence type="ECO:0000259" key="23">
    <source>
        <dbReference type="SMART" id="SM00035"/>
    </source>
</evidence>
<dbReference type="PROSITE" id="PS00493">
    <property type="entry name" value="CLUSTERIN_2"/>
    <property type="match status" value="1"/>
</dbReference>
<dbReference type="GO" id="GO:0005634">
    <property type="term" value="C:nucleus"/>
    <property type="evidence" value="ECO:0007669"/>
    <property type="project" value="UniProtKB-SubCell"/>
</dbReference>
<dbReference type="SMART" id="SM00030">
    <property type="entry name" value="CLb"/>
    <property type="match status" value="1"/>
</dbReference>